<evidence type="ECO:0000313" key="14">
    <source>
        <dbReference type="EMBL" id="MBO8433114.1"/>
    </source>
</evidence>
<feature type="transmembrane region" description="Helical" evidence="13">
    <location>
        <begin position="77"/>
        <end position="95"/>
    </location>
</feature>
<dbReference type="Pfam" id="PF01098">
    <property type="entry name" value="FTSW_RODA_SPOVE"/>
    <property type="match status" value="2"/>
</dbReference>
<evidence type="ECO:0000256" key="8">
    <source>
        <dbReference type="ARBA" id="ARBA00022989"/>
    </source>
</evidence>
<dbReference type="InterPro" id="IPR001182">
    <property type="entry name" value="FtsW/RodA"/>
</dbReference>
<accession>A0A9D9H229</accession>
<dbReference type="InterPro" id="IPR011923">
    <property type="entry name" value="RodA/MrdB"/>
</dbReference>
<evidence type="ECO:0000256" key="3">
    <source>
        <dbReference type="ARBA" id="ARBA00022676"/>
    </source>
</evidence>
<dbReference type="AlphaFoldDB" id="A0A9D9H229"/>
<feature type="transmembrane region" description="Helical" evidence="13">
    <location>
        <begin position="354"/>
        <end position="381"/>
    </location>
</feature>
<keyword evidence="10" id="KW-0961">Cell wall biogenesis/degradation</keyword>
<keyword evidence="7" id="KW-0573">Peptidoglycan synthesis</keyword>
<dbReference type="GO" id="GO:0015648">
    <property type="term" value="F:lipid-linked peptidoglycan transporter activity"/>
    <property type="evidence" value="ECO:0007669"/>
    <property type="project" value="TreeGrafter"/>
</dbReference>
<dbReference type="GO" id="GO:0032153">
    <property type="term" value="C:cell division site"/>
    <property type="evidence" value="ECO:0007669"/>
    <property type="project" value="TreeGrafter"/>
</dbReference>
<feature type="transmembrane region" description="Helical" evidence="13">
    <location>
        <begin position="12"/>
        <end position="30"/>
    </location>
</feature>
<feature type="transmembrane region" description="Helical" evidence="13">
    <location>
        <begin position="183"/>
        <end position="216"/>
    </location>
</feature>
<dbReference type="Proteomes" id="UP000823612">
    <property type="component" value="Unassembled WGS sequence"/>
</dbReference>
<keyword evidence="2" id="KW-1003">Cell membrane</keyword>
<dbReference type="InterPro" id="IPR018365">
    <property type="entry name" value="Cell_cycle_FtsW-rel_CS"/>
</dbReference>
<keyword evidence="5 13" id="KW-0812">Transmembrane</keyword>
<keyword evidence="4" id="KW-0808">Transferase</keyword>
<feature type="transmembrane region" description="Helical" evidence="13">
    <location>
        <begin position="147"/>
        <end position="171"/>
    </location>
</feature>
<keyword evidence="6" id="KW-0133">Cell shape</keyword>
<reference evidence="14" key="1">
    <citation type="submission" date="2020-10" db="EMBL/GenBank/DDBJ databases">
        <authorList>
            <person name="Gilroy R."/>
        </authorList>
    </citation>
    <scope>NUCLEOTIDE SEQUENCE</scope>
    <source>
        <strain evidence="14">2889</strain>
    </source>
</reference>
<dbReference type="GO" id="GO:0016757">
    <property type="term" value="F:glycosyltransferase activity"/>
    <property type="evidence" value="ECO:0007669"/>
    <property type="project" value="UniProtKB-KW"/>
</dbReference>
<dbReference type="NCBIfam" id="NF037961">
    <property type="entry name" value="RodA_shape"/>
    <property type="match status" value="1"/>
</dbReference>
<proteinExistence type="predicted"/>
<evidence type="ECO:0000256" key="13">
    <source>
        <dbReference type="SAM" id="Phobius"/>
    </source>
</evidence>
<feature type="transmembrane region" description="Helical" evidence="13">
    <location>
        <begin position="387"/>
        <end position="406"/>
    </location>
</feature>
<keyword evidence="8 13" id="KW-1133">Transmembrane helix</keyword>
<name>A0A9D9H229_9BACT</name>
<evidence type="ECO:0000256" key="1">
    <source>
        <dbReference type="ARBA" id="ARBA00004141"/>
    </source>
</evidence>
<evidence type="ECO:0000256" key="10">
    <source>
        <dbReference type="ARBA" id="ARBA00023316"/>
    </source>
</evidence>
<feature type="transmembrane region" description="Helical" evidence="13">
    <location>
        <begin position="51"/>
        <end position="71"/>
    </location>
</feature>
<dbReference type="GO" id="GO:0008360">
    <property type="term" value="P:regulation of cell shape"/>
    <property type="evidence" value="ECO:0007669"/>
    <property type="project" value="UniProtKB-KW"/>
</dbReference>
<dbReference type="PROSITE" id="PS00428">
    <property type="entry name" value="FTSW_RODA_SPOVE"/>
    <property type="match status" value="1"/>
</dbReference>
<feature type="transmembrane region" description="Helical" evidence="13">
    <location>
        <begin position="228"/>
        <end position="249"/>
    </location>
</feature>
<reference evidence="14" key="2">
    <citation type="journal article" date="2021" name="PeerJ">
        <title>Extensive microbial diversity within the chicken gut microbiome revealed by metagenomics and culture.</title>
        <authorList>
            <person name="Gilroy R."/>
            <person name="Ravi A."/>
            <person name="Getino M."/>
            <person name="Pursley I."/>
            <person name="Horton D.L."/>
            <person name="Alikhan N.F."/>
            <person name="Baker D."/>
            <person name="Gharbi K."/>
            <person name="Hall N."/>
            <person name="Watson M."/>
            <person name="Adriaenssens E.M."/>
            <person name="Foster-Nyarko E."/>
            <person name="Jarju S."/>
            <person name="Secka A."/>
            <person name="Antonio M."/>
            <person name="Oren A."/>
            <person name="Chaudhuri R.R."/>
            <person name="La Ragione R."/>
            <person name="Hildebrand F."/>
            <person name="Pallen M.J."/>
        </authorList>
    </citation>
    <scope>NUCLEOTIDE SEQUENCE</scope>
    <source>
        <strain evidence="14">2889</strain>
    </source>
</reference>
<evidence type="ECO:0000256" key="2">
    <source>
        <dbReference type="ARBA" id="ARBA00022475"/>
    </source>
</evidence>
<keyword evidence="3" id="KW-0328">Glycosyltransferase</keyword>
<dbReference type="GO" id="GO:0051301">
    <property type="term" value="P:cell division"/>
    <property type="evidence" value="ECO:0007669"/>
    <property type="project" value="InterPro"/>
</dbReference>
<evidence type="ECO:0000256" key="7">
    <source>
        <dbReference type="ARBA" id="ARBA00022984"/>
    </source>
</evidence>
<dbReference type="EMBL" id="JADIMZ010000110">
    <property type="protein sequence ID" value="MBO8433114.1"/>
    <property type="molecule type" value="Genomic_DNA"/>
</dbReference>
<dbReference type="GO" id="GO:0005886">
    <property type="term" value="C:plasma membrane"/>
    <property type="evidence" value="ECO:0007669"/>
    <property type="project" value="TreeGrafter"/>
</dbReference>
<dbReference type="GO" id="GO:0071555">
    <property type="term" value="P:cell wall organization"/>
    <property type="evidence" value="ECO:0007669"/>
    <property type="project" value="UniProtKB-KW"/>
</dbReference>
<evidence type="ECO:0000256" key="9">
    <source>
        <dbReference type="ARBA" id="ARBA00023136"/>
    </source>
</evidence>
<evidence type="ECO:0000313" key="15">
    <source>
        <dbReference type="Proteomes" id="UP000823612"/>
    </source>
</evidence>
<gene>
    <name evidence="14" type="primary">rodA</name>
    <name evidence="14" type="ORF">IAB08_07465</name>
</gene>
<evidence type="ECO:0000256" key="6">
    <source>
        <dbReference type="ARBA" id="ARBA00022960"/>
    </source>
</evidence>
<comment type="caution">
    <text evidence="14">The sequence shown here is derived from an EMBL/GenBank/DDBJ whole genome shotgun (WGS) entry which is preliminary data.</text>
</comment>
<evidence type="ECO:0000256" key="11">
    <source>
        <dbReference type="ARBA" id="ARBA00032370"/>
    </source>
</evidence>
<organism evidence="14 15">
    <name type="scientific">Candidatus Pullibacteroides excrementavium</name>
    <dbReference type="NCBI Taxonomy" id="2840905"/>
    <lineage>
        <taxon>Bacteria</taxon>
        <taxon>Pseudomonadati</taxon>
        <taxon>Bacteroidota</taxon>
        <taxon>Bacteroidia</taxon>
        <taxon>Bacteroidales</taxon>
        <taxon>Candidatus Pullibacteroides</taxon>
    </lineage>
</organism>
<evidence type="ECO:0000256" key="5">
    <source>
        <dbReference type="ARBA" id="ARBA00022692"/>
    </source>
</evidence>
<dbReference type="GO" id="GO:0009252">
    <property type="term" value="P:peptidoglycan biosynthetic process"/>
    <property type="evidence" value="ECO:0007669"/>
    <property type="project" value="UniProtKB-KW"/>
</dbReference>
<dbReference type="PANTHER" id="PTHR30474:SF1">
    <property type="entry name" value="PEPTIDOGLYCAN GLYCOSYLTRANSFERASE MRDB"/>
    <property type="match status" value="1"/>
</dbReference>
<feature type="transmembrane region" description="Helical" evidence="13">
    <location>
        <begin position="321"/>
        <end position="342"/>
    </location>
</feature>
<dbReference type="PANTHER" id="PTHR30474">
    <property type="entry name" value="CELL CYCLE PROTEIN"/>
    <property type="match status" value="1"/>
</dbReference>
<evidence type="ECO:0000256" key="12">
    <source>
        <dbReference type="ARBA" id="ARBA00033270"/>
    </source>
</evidence>
<evidence type="ECO:0000256" key="4">
    <source>
        <dbReference type="ARBA" id="ARBA00022679"/>
    </source>
</evidence>
<sequence length="415" mass="46030">MTGSVWKNMDKPLLLVYLLLVAAGWFNIYSVVYDPESMAGFSLATRYGKQLVFIGFAVLLAAFVMIADVRIFTQFAYLYYGICILLLLAVLVIGTEISGAKSWIKVGPLSIQPSEFAKVATCLAFAKYVSQPALNMKRSRTQLQASLWFLIPMVLILLQPDAGSVLVFLAFLLPLYREGMSGWVLVTGLVAAVLFVAALLVNRYVLLGGIALVAAFLIWRNKRTLKNVVLGVLLFAVCSFYILGVEYAFNRLSPHQQTRINVLLGKEQDIHGAGYNVNQSKIAIGSGGFWGKGYLQGTQTKFDFVPEQSTDFIFCTVGEEWGWVGCTVFLGGYLFLLLRIVKLAERQKSAYARVYGYGVAGIFFMHFFVNVGMTIGLLPVIGIPLPFFSYGGSSLWAFTLLLFIFVKMDARQRNL</sequence>
<comment type="subcellular location">
    <subcellularLocation>
        <location evidence="1">Membrane</location>
        <topology evidence="1">Multi-pass membrane protein</topology>
    </subcellularLocation>
</comment>
<protein>
    <recommendedName>
        <fullName evidence="12">Cell wall polymerase</fullName>
    </recommendedName>
    <alternativeName>
        <fullName evidence="11">Peptidoglycan polymerase</fullName>
    </alternativeName>
</protein>
<keyword evidence="9 13" id="KW-0472">Membrane</keyword>
<dbReference type="NCBIfam" id="TIGR02210">
    <property type="entry name" value="rodA_shape"/>
    <property type="match status" value="1"/>
</dbReference>